<accession>A0ABP7E4M6</accession>
<gene>
    <name evidence="1" type="primary">tssK</name>
    <name evidence="1" type="ORF">GCM10022268_23060</name>
</gene>
<dbReference type="PANTHER" id="PTHR35566:SF1">
    <property type="entry name" value="TYPE VI SECRETION SYSTEM BASEPLATE COMPONENT TSSK1"/>
    <property type="match status" value="1"/>
</dbReference>
<evidence type="ECO:0000313" key="1">
    <source>
        <dbReference type="EMBL" id="GAA3713676.1"/>
    </source>
</evidence>
<dbReference type="NCBIfam" id="TIGR03353">
    <property type="entry name" value="VI_chp_4"/>
    <property type="match status" value="1"/>
</dbReference>
<dbReference type="PANTHER" id="PTHR35566">
    <property type="entry name" value="BLR3599 PROTEIN"/>
    <property type="match status" value="1"/>
</dbReference>
<protein>
    <submittedName>
        <fullName evidence="1">Type VI secretion system baseplate subunit TssK</fullName>
    </submittedName>
</protein>
<keyword evidence="2" id="KW-1185">Reference proteome</keyword>
<sequence>MYWNNKVLWAEGMFLRTQHFQQLERYLDRRSENGLRWLNPVGYGFADLEIDEALLRTGKIALSRAAGIMPDGTMFDAPGADDHPLPLEVPGSLRNSLIHLAVPIRRAGGYEARLDVAGGPPLRWIGQEVEVNDVIAGSDGAAPITVAKLNLRLIDDHQELAGYVTLPVARLVERRADGSLVIDPDFIPTTVSCDVSAKLRGFLAEISGLLQHRGAAIAGRLADPGGKSIAEITDFLILMLVNRNETVIRHLAATGELHPIELYRALIALAGELATFTETGSNRPPELGAYNHNDLQASFTPVIGFLRESLSAVFEQTAIPIPLEERAYGIRVARISDRSLFADCTFVIAARSSIDADLLRQNMPKRTKIGGVERIRDLVNLQVGGAPIRPLQAEPRQIPFRAGMVYFEINTTSEDWRLIERSGAAAVHVSGDVPDLDLELWAIRGRVR</sequence>
<name>A0ABP7E4M6_9SPHN</name>
<comment type="caution">
    <text evidence="1">The sequence shown here is derived from an EMBL/GenBank/DDBJ whole genome shotgun (WGS) entry which is preliminary data.</text>
</comment>
<dbReference type="RefSeq" id="WP_344693542.1">
    <property type="nucleotide sequence ID" value="NZ_BAABBF010000005.1"/>
</dbReference>
<dbReference type="Proteomes" id="UP001500523">
    <property type="component" value="Unassembled WGS sequence"/>
</dbReference>
<evidence type="ECO:0000313" key="2">
    <source>
        <dbReference type="Proteomes" id="UP001500523"/>
    </source>
</evidence>
<dbReference type="InterPro" id="IPR010263">
    <property type="entry name" value="T6SS_TssK"/>
</dbReference>
<organism evidence="1 2">
    <name type="scientific">Sphingomonas cynarae</name>
    <dbReference type="NCBI Taxonomy" id="930197"/>
    <lineage>
        <taxon>Bacteria</taxon>
        <taxon>Pseudomonadati</taxon>
        <taxon>Pseudomonadota</taxon>
        <taxon>Alphaproteobacteria</taxon>
        <taxon>Sphingomonadales</taxon>
        <taxon>Sphingomonadaceae</taxon>
        <taxon>Sphingomonas</taxon>
    </lineage>
</organism>
<reference evidence="2" key="1">
    <citation type="journal article" date="2019" name="Int. J. Syst. Evol. Microbiol.">
        <title>The Global Catalogue of Microorganisms (GCM) 10K type strain sequencing project: providing services to taxonomists for standard genome sequencing and annotation.</title>
        <authorList>
            <consortium name="The Broad Institute Genomics Platform"/>
            <consortium name="The Broad Institute Genome Sequencing Center for Infectious Disease"/>
            <person name="Wu L."/>
            <person name="Ma J."/>
        </authorList>
    </citation>
    <scope>NUCLEOTIDE SEQUENCE [LARGE SCALE GENOMIC DNA]</scope>
    <source>
        <strain evidence="2">JCM 17498</strain>
    </source>
</reference>
<dbReference type="EMBL" id="BAABBF010000005">
    <property type="protein sequence ID" value="GAA3713676.1"/>
    <property type="molecule type" value="Genomic_DNA"/>
</dbReference>
<dbReference type="Pfam" id="PF05936">
    <property type="entry name" value="T6SS_VasE"/>
    <property type="match status" value="1"/>
</dbReference>
<proteinExistence type="predicted"/>